<dbReference type="GO" id="GO:0022857">
    <property type="term" value="F:transmembrane transporter activity"/>
    <property type="evidence" value="ECO:0007669"/>
    <property type="project" value="TreeGrafter"/>
</dbReference>
<evidence type="ECO:0000313" key="9">
    <source>
        <dbReference type="EMBL" id="BCK84273.1"/>
    </source>
</evidence>
<sequence length="424" mass="44555">MGVIVLFLSFFVFIFVGSPIALALGGSALIYIVLFANVSPLIVMQQILASVNTYTLLAVPFFIMAGALMETGGISKRIVSFCQALVGHFTGGLALVVVLASVFFAAMTGSGVAACAAVGGIMIPMMVKNGYHSDFACALQATSGIFGPLIPPSIVMVLYAVYANQSVSTMLMAGVGPGLMQAAMVCILAVWICHRRGYAGVGSFSMKRLLKEFGSSFWALLAPVIILGGIYSGICTATEASGVACFYSILVGLFIYKEMNWKTMLECLGKAMKSTGNIMLIVGASGAFSWVLTRERIASKLANTLLSITSSEVLFLIVVMLILLFLGCFIDSVPITTIMTPILAPIAMEYGVSLVHLGGIMVSATCIGLITPPMGLNLFMAAQVGNRPIHAVIGAIKPFILVTVIGLVLVAFIPPITTFLPGLL</sequence>
<feature type="transmembrane region" description="Helical" evidence="7">
    <location>
        <begin position="240"/>
        <end position="256"/>
    </location>
</feature>
<dbReference type="RefSeq" id="WP_187030221.1">
    <property type="nucleotide sequence ID" value="NZ_AP023420.1"/>
</dbReference>
<protein>
    <recommendedName>
        <fullName evidence="8">TRAP C4-dicarboxylate transport system permease DctM subunit domain-containing protein</fullName>
    </recommendedName>
</protein>
<keyword evidence="2" id="KW-1003">Cell membrane</keyword>
<reference evidence="9" key="1">
    <citation type="submission" date="2020-09" db="EMBL/GenBank/DDBJ databases">
        <title>New species isolated from human feces.</title>
        <authorList>
            <person name="Kitahara M."/>
            <person name="Shigeno Y."/>
            <person name="Shime M."/>
            <person name="Matsumoto Y."/>
            <person name="Nakamura S."/>
            <person name="Motooka D."/>
            <person name="Fukuoka S."/>
            <person name="Nishikawa H."/>
            <person name="Benno Y."/>
        </authorList>
    </citation>
    <scope>NUCLEOTIDE SEQUENCE</scope>
    <source>
        <strain evidence="9">MM59</strain>
    </source>
</reference>
<dbReference type="Proteomes" id="UP000679848">
    <property type="component" value="Chromosome"/>
</dbReference>
<keyword evidence="4 7" id="KW-0812">Transmembrane</keyword>
<evidence type="ECO:0000256" key="7">
    <source>
        <dbReference type="SAM" id="Phobius"/>
    </source>
</evidence>
<evidence type="ECO:0000256" key="4">
    <source>
        <dbReference type="ARBA" id="ARBA00022692"/>
    </source>
</evidence>
<proteinExistence type="predicted"/>
<organism evidence="9 10">
    <name type="scientific">Pusillibacter faecalis</name>
    <dbReference type="NCBI Taxonomy" id="2714358"/>
    <lineage>
        <taxon>Bacteria</taxon>
        <taxon>Bacillati</taxon>
        <taxon>Bacillota</taxon>
        <taxon>Clostridia</taxon>
        <taxon>Eubacteriales</taxon>
        <taxon>Oscillospiraceae</taxon>
        <taxon>Pusillibacter</taxon>
    </lineage>
</organism>
<evidence type="ECO:0000256" key="3">
    <source>
        <dbReference type="ARBA" id="ARBA00022519"/>
    </source>
</evidence>
<dbReference type="InterPro" id="IPR004681">
    <property type="entry name" value="TRAP_DctM"/>
</dbReference>
<dbReference type="KEGG" id="pfaa:MM59RIKEN_15920"/>
<gene>
    <name evidence="9" type="ORF">MM59RIKEN_15920</name>
</gene>
<dbReference type="InterPro" id="IPR010656">
    <property type="entry name" value="DctM"/>
</dbReference>
<dbReference type="AlphaFoldDB" id="A0A810QII3"/>
<dbReference type="Pfam" id="PF06808">
    <property type="entry name" value="DctM"/>
    <property type="match status" value="1"/>
</dbReference>
<keyword evidence="6 7" id="KW-0472">Membrane</keyword>
<evidence type="ECO:0000256" key="2">
    <source>
        <dbReference type="ARBA" id="ARBA00022475"/>
    </source>
</evidence>
<feature type="transmembrane region" description="Helical" evidence="7">
    <location>
        <begin position="391"/>
        <end position="413"/>
    </location>
</feature>
<feature type="transmembrane region" description="Helical" evidence="7">
    <location>
        <begin position="276"/>
        <end position="293"/>
    </location>
</feature>
<dbReference type="PANTHER" id="PTHR33362">
    <property type="entry name" value="SIALIC ACID TRAP TRANSPORTER PERMEASE PROTEIN SIAT-RELATED"/>
    <property type="match status" value="1"/>
</dbReference>
<feature type="transmembrane region" description="Helical" evidence="7">
    <location>
        <begin position="350"/>
        <end position="371"/>
    </location>
</feature>
<feature type="transmembrane region" description="Helical" evidence="7">
    <location>
        <begin position="110"/>
        <end position="127"/>
    </location>
</feature>
<keyword evidence="3" id="KW-0997">Cell inner membrane</keyword>
<dbReference type="PANTHER" id="PTHR33362:SF3">
    <property type="entry name" value="SIALIC ACID TRAP TRANSPORTER PERMEASE PROTEIN SIAT"/>
    <property type="match status" value="1"/>
</dbReference>
<evidence type="ECO:0000256" key="6">
    <source>
        <dbReference type="ARBA" id="ARBA00023136"/>
    </source>
</evidence>
<feature type="transmembrane region" description="Helical" evidence="7">
    <location>
        <begin position="168"/>
        <end position="192"/>
    </location>
</feature>
<comment type="subcellular location">
    <subcellularLocation>
        <location evidence="1">Cell inner membrane</location>
        <topology evidence="1">Multi-pass membrane protein</topology>
    </subcellularLocation>
</comment>
<accession>A0A810QII3</accession>
<dbReference type="EMBL" id="AP023420">
    <property type="protein sequence ID" value="BCK84273.1"/>
    <property type="molecule type" value="Genomic_DNA"/>
</dbReference>
<keyword evidence="10" id="KW-1185">Reference proteome</keyword>
<feature type="transmembrane region" description="Helical" evidence="7">
    <location>
        <begin position="139"/>
        <end position="162"/>
    </location>
</feature>
<keyword evidence="5 7" id="KW-1133">Transmembrane helix</keyword>
<evidence type="ECO:0000256" key="5">
    <source>
        <dbReference type="ARBA" id="ARBA00022989"/>
    </source>
</evidence>
<feature type="domain" description="TRAP C4-dicarboxylate transport system permease DctM subunit" evidence="8">
    <location>
        <begin position="7"/>
        <end position="415"/>
    </location>
</feature>
<feature type="transmembrane region" description="Helical" evidence="7">
    <location>
        <begin position="47"/>
        <end position="69"/>
    </location>
</feature>
<dbReference type="NCBIfam" id="TIGR00786">
    <property type="entry name" value="dctM"/>
    <property type="match status" value="1"/>
</dbReference>
<feature type="transmembrane region" description="Helical" evidence="7">
    <location>
        <begin position="213"/>
        <end position="234"/>
    </location>
</feature>
<feature type="transmembrane region" description="Helical" evidence="7">
    <location>
        <begin position="81"/>
        <end position="104"/>
    </location>
</feature>
<name>A0A810QII3_9FIRM</name>
<evidence type="ECO:0000313" key="10">
    <source>
        <dbReference type="Proteomes" id="UP000679848"/>
    </source>
</evidence>
<feature type="transmembrane region" description="Helical" evidence="7">
    <location>
        <begin position="313"/>
        <end position="338"/>
    </location>
</feature>
<evidence type="ECO:0000256" key="1">
    <source>
        <dbReference type="ARBA" id="ARBA00004429"/>
    </source>
</evidence>
<dbReference type="PIRSF" id="PIRSF006066">
    <property type="entry name" value="HI0050"/>
    <property type="match status" value="1"/>
</dbReference>
<dbReference type="GO" id="GO:0005886">
    <property type="term" value="C:plasma membrane"/>
    <property type="evidence" value="ECO:0007669"/>
    <property type="project" value="UniProtKB-SubCell"/>
</dbReference>
<evidence type="ECO:0000259" key="8">
    <source>
        <dbReference type="Pfam" id="PF06808"/>
    </source>
</evidence>